<evidence type="ECO:0000256" key="3">
    <source>
        <dbReference type="ARBA" id="ARBA00022741"/>
    </source>
</evidence>
<evidence type="ECO:0000313" key="6">
    <source>
        <dbReference type="EMBL" id="SHI25295.1"/>
    </source>
</evidence>
<protein>
    <submittedName>
        <fullName evidence="6">ABC-2 type transport system ATP-binding protein</fullName>
    </submittedName>
</protein>
<dbReference type="GO" id="GO:0005524">
    <property type="term" value="F:ATP binding"/>
    <property type="evidence" value="ECO:0007669"/>
    <property type="project" value="UniProtKB-KW"/>
</dbReference>
<dbReference type="PROSITE" id="PS50893">
    <property type="entry name" value="ABC_TRANSPORTER_2"/>
    <property type="match status" value="1"/>
</dbReference>
<dbReference type="InterPro" id="IPR027417">
    <property type="entry name" value="P-loop_NTPase"/>
</dbReference>
<dbReference type="PROSITE" id="PS00211">
    <property type="entry name" value="ABC_TRANSPORTER_1"/>
    <property type="match status" value="1"/>
</dbReference>
<comment type="similarity">
    <text evidence="1">Belongs to the ABC transporter superfamily.</text>
</comment>
<evidence type="ECO:0000256" key="2">
    <source>
        <dbReference type="ARBA" id="ARBA00022448"/>
    </source>
</evidence>
<reference evidence="7" key="1">
    <citation type="submission" date="2016-11" db="EMBL/GenBank/DDBJ databases">
        <authorList>
            <person name="Varghese N."/>
            <person name="Submissions S."/>
        </authorList>
    </citation>
    <scope>NUCLEOTIDE SEQUENCE [LARGE SCALE GENOMIC DNA]</scope>
    <source>
        <strain evidence="7">DSM 15449</strain>
    </source>
</reference>
<dbReference type="STRING" id="1121420.SAMN02746098_03402"/>
<keyword evidence="3" id="KW-0547">Nucleotide-binding</keyword>
<keyword evidence="2" id="KW-0813">Transport</keyword>
<dbReference type="RefSeq" id="WP_345788586.1">
    <property type="nucleotide sequence ID" value="NZ_FQXJ01000013.1"/>
</dbReference>
<dbReference type="SUPFAM" id="SSF52540">
    <property type="entry name" value="P-loop containing nucleoside triphosphate hydrolases"/>
    <property type="match status" value="1"/>
</dbReference>
<keyword evidence="7" id="KW-1185">Reference proteome</keyword>
<feature type="domain" description="ABC transporter" evidence="5">
    <location>
        <begin position="32"/>
        <end position="259"/>
    </location>
</feature>
<dbReference type="CDD" id="cd03230">
    <property type="entry name" value="ABC_DR_subfamily_A"/>
    <property type="match status" value="1"/>
</dbReference>
<dbReference type="PANTHER" id="PTHR42711">
    <property type="entry name" value="ABC TRANSPORTER ATP-BINDING PROTEIN"/>
    <property type="match status" value="1"/>
</dbReference>
<dbReference type="InterPro" id="IPR017871">
    <property type="entry name" value="ABC_transporter-like_CS"/>
</dbReference>
<evidence type="ECO:0000313" key="7">
    <source>
        <dbReference type="Proteomes" id="UP000183954"/>
    </source>
</evidence>
<sequence>MPESRWSEKSTQYLEIQVLKEEVLLRKSEEMIEVKELNKLYSEGRGVRNLNFQVDAGKAFGFLGPNGAGKTTTIRLLMGFLKPDSGRVTINEIDCWKEKAEVKKIISYLPGELHFMESLTALDFLDLIARMHGNKRQIKRNRDYLASALELDLKILIRKMSKGMKQKLGIIAALMLDKKVLIFDEPTSGLDPLMQKVFIDLILGEKKRGKTLFMSSHQFVEIDRTCEHVGIIREGELLTIQSISQLRDAEHQTFEIEVEKEEELEFLKQRQLNLVNIQEKSCMIRVTGEMDKLWLALTQVHVISFRQRSLELEEAFMDFYR</sequence>
<dbReference type="InterPro" id="IPR050763">
    <property type="entry name" value="ABC_transporter_ATP-binding"/>
</dbReference>
<dbReference type="EMBL" id="FQXJ01000013">
    <property type="protein sequence ID" value="SHI25295.1"/>
    <property type="molecule type" value="Genomic_DNA"/>
</dbReference>
<dbReference type="GO" id="GO:0016887">
    <property type="term" value="F:ATP hydrolysis activity"/>
    <property type="evidence" value="ECO:0007669"/>
    <property type="project" value="InterPro"/>
</dbReference>
<organism evidence="6 7">
    <name type="scientific">Desulfosporosinus lacus DSM 15449</name>
    <dbReference type="NCBI Taxonomy" id="1121420"/>
    <lineage>
        <taxon>Bacteria</taxon>
        <taxon>Bacillati</taxon>
        <taxon>Bacillota</taxon>
        <taxon>Clostridia</taxon>
        <taxon>Eubacteriales</taxon>
        <taxon>Desulfitobacteriaceae</taxon>
        <taxon>Desulfosporosinus</taxon>
    </lineage>
</organism>
<dbReference type="Pfam" id="PF00005">
    <property type="entry name" value="ABC_tran"/>
    <property type="match status" value="1"/>
</dbReference>
<dbReference type="InterPro" id="IPR003439">
    <property type="entry name" value="ABC_transporter-like_ATP-bd"/>
</dbReference>
<proteinExistence type="inferred from homology"/>
<dbReference type="Gene3D" id="3.40.50.300">
    <property type="entry name" value="P-loop containing nucleotide triphosphate hydrolases"/>
    <property type="match status" value="1"/>
</dbReference>
<evidence type="ECO:0000256" key="1">
    <source>
        <dbReference type="ARBA" id="ARBA00005417"/>
    </source>
</evidence>
<dbReference type="SMART" id="SM00382">
    <property type="entry name" value="AAA"/>
    <property type="match status" value="1"/>
</dbReference>
<accession>A0A1M5ZLR3</accession>
<name>A0A1M5ZLR3_9FIRM</name>
<dbReference type="InterPro" id="IPR003593">
    <property type="entry name" value="AAA+_ATPase"/>
</dbReference>
<evidence type="ECO:0000259" key="5">
    <source>
        <dbReference type="PROSITE" id="PS50893"/>
    </source>
</evidence>
<keyword evidence="4 6" id="KW-0067">ATP-binding</keyword>
<dbReference type="Proteomes" id="UP000183954">
    <property type="component" value="Unassembled WGS sequence"/>
</dbReference>
<evidence type="ECO:0000256" key="4">
    <source>
        <dbReference type="ARBA" id="ARBA00022840"/>
    </source>
</evidence>
<gene>
    <name evidence="6" type="ORF">SAMN02746098_03402</name>
</gene>
<dbReference type="AlphaFoldDB" id="A0A1M5ZLR3"/>
<dbReference type="PANTHER" id="PTHR42711:SF5">
    <property type="entry name" value="ABC TRANSPORTER ATP-BINDING PROTEIN NATA"/>
    <property type="match status" value="1"/>
</dbReference>